<dbReference type="EMBL" id="BSBO01000037">
    <property type="protein sequence ID" value="GLG05799.1"/>
    <property type="molecule type" value="Genomic_DNA"/>
</dbReference>
<evidence type="ECO:0000256" key="16">
    <source>
        <dbReference type="ARBA" id="ARBA00032853"/>
    </source>
</evidence>
<dbReference type="AlphaFoldDB" id="A0A9W6FDK8"/>
<reference evidence="20" key="1">
    <citation type="submission" date="2022-11" db="EMBL/GenBank/DDBJ databases">
        <title>Draft genome sequence of Sellimonas catena strain 12EGH17.</title>
        <authorList>
            <person name="Hisatomi A."/>
            <person name="Ohkuma M."/>
            <person name="Sakamoto M."/>
        </authorList>
    </citation>
    <scope>NUCLEOTIDE SEQUENCE</scope>
    <source>
        <strain evidence="20">12EGH17</strain>
    </source>
</reference>
<keyword evidence="10 19" id="KW-0812">Transmembrane</keyword>
<feature type="transmembrane region" description="Helical" evidence="19">
    <location>
        <begin position="113"/>
        <end position="134"/>
    </location>
</feature>
<evidence type="ECO:0000313" key="20">
    <source>
        <dbReference type="EMBL" id="GLG05799.1"/>
    </source>
</evidence>
<comment type="function">
    <text evidence="14 19">Joins adenosylcobinamide-GDP and alpha-ribazole to generate adenosylcobalamin (Ado-cobalamin). Also synthesizes adenosylcobalamin 5'-phosphate from adenosylcobinamide-GDP and alpha-ribazole 5'-phosphate.</text>
</comment>
<dbReference type="GO" id="GO:0005886">
    <property type="term" value="C:plasma membrane"/>
    <property type="evidence" value="ECO:0007669"/>
    <property type="project" value="UniProtKB-SubCell"/>
</dbReference>
<feature type="transmembrane region" description="Helical" evidence="19">
    <location>
        <begin position="65"/>
        <end position="85"/>
    </location>
</feature>
<comment type="catalytic activity">
    <reaction evidence="18 19">
        <text>alpha-ribazole 5'-phosphate + adenosylcob(III)inamide-GDP = adenosylcob(III)alamin 5'-phosphate + GMP + H(+)</text>
        <dbReference type="Rhea" id="RHEA:23560"/>
        <dbReference type="ChEBI" id="CHEBI:15378"/>
        <dbReference type="ChEBI" id="CHEBI:57918"/>
        <dbReference type="ChEBI" id="CHEBI:58115"/>
        <dbReference type="ChEBI" id="CHEBI:60487"/>
        <dbReference type="ChEBI" id="CHEBI:60493"/>
        <dbReference type="EC" id="2.7.8.26"/>
    </reaction>
</comment>
<reference evidence="21" key="3">
    <citation type="submission" date="2022-11" db="EMBL/GenBank/DDBJ databases">
        <title>Draft genome sequence of Sellimonas catena strain 18CBH55.</title>
        <authorList>
            <person name="Atsushi H."/>
            <person name="Moriya O."/>
            <person name="Mitsuo S."/>
        </authorList>
    </citation>
    <scope>NUCLEOTIDE SEQUENCE</scope>
    <source>
        <strain evidence="21">18CBH55</strain>
    </source>
</reference>
<keyword evidence="8 19" id="KW-0169">Cobalamin biosynthesis</keyword>
<comment type="similarity">
    <text evidence="4 19">Belongs to the CobS family.</text>
</comment>
<evidence type="ECO:0000256" key="11">
    <source>
        <dbReference type="ARBA" id="ARBA00022842"/>
    </source>
</evidence>
<keyword evidence="9 19" id="KW-0808">Transferase</keyword>
<evidence type="ECO:0000256" key="8">
    <source>
        <dbReference type="ARBA" id="ARBA00022573"/>
    </source>
</evidence>
<reference evidence="20 22" key="5">
    <citation type="journal article" date="2023" name="Int. J. Syst. Evol. Microbiol.">
        <title>Sellimonas catena sp. nov., isolated from human faeces.</title>
        <authorList>
            <person name="Hisatomi A."/>
            <person name="Ohkuma M."/>
            <person name="Sakamoto M."/>
        </authorList>
    </citation>
    <scope>NUCLEOTIDE SEQUENCE [LARGE SCALE GENOMIC DNA]</scope>
    <source>
        <strain evidence="20 22">12EGH17</strain>
        <strain evidence="21">18CBH55</strain>
    </source>
</reference>
<protein>
    <recommendedName>
        <fullName evidence="6 19">Adenosylcobinamide-GDP ribazoletransferase</fullName>
        <ecNumber evidence="5 19">2.7.8.26</ecNumber>
    </recommendedName>
    <alternativeName>
        <fullName evidence="16 19">Cobalamin synthase</fullName>
    </alternativeName>
    <alternativeName>
        <fullName evidence="15 19">Cobalamin-5'-phosphate synthase</fullName>
    </alternativeName>
</protein>
<dbReference type="GO" id="GO:0008818">
    <property type="term" value="F:cobalamin 5'-phosphate synthase activity"/>
    <property type="evidence" value="ECO:0007669"/>
    <property type="project" value="UniProtKB-UniRule"/>
</dbReference>
<evidence type="ECO:0000256" key="18">
    <source>
        <dbReference type="ARBA" id="ARBA00049504"/>
    </source>
</evidence>
<comment type="catalytic activity">
    <reaction evidence="17 19">
        <text>alpha-ribazole + adenosylcob(III)inamide-GDP = adenosylcob(III)alamin + GMP + H(+)</text>
        <dbReference type="Rhea" id="RHEA:16049"/>
        <dbReference type="ChEBI" id="CHEBI:10329"/>
        <dbReference type="ChEBI" id="CHEBI:15378"/>
        <dbReference type="ChEBI" id="CHEBI:18408"/>
        <dbReference type="ChEBI" id="CHEBI:58115"/>
        <dbReference type="ChEBI" id="CHEBI:60487"/>
        <dbReference type="EC" id="2.7.8.26"/>
    </reaction>
</comment>
<accession>A0A9W6FDK8</accession>
<comment type="subcellular location">
    <subcellularLocation>
        <location evidence="2 19">Cell membrane</location>
        <topology evidence="2 19">Multi-pass membrane protein</topology>
    </subcellularLocation>
</comment>
<dbReference type="InterPro" id="IPR003805">
    <property type="entry name" value="CobS"/>
</dbReference>
<feature type="transmembrane region" description="Helical" evidence="19">
    <location>
        <begin position="182"/>
        <end position="215"/>
    </location>
</feature>
<dbReference type="RefSeq" id="WP_281844471.1">
    <property type="nucleotide sequence ID" value="NZ_BSBO01000037.1"/>
</dbReference>
<dbReference type="Proteomes" id="UP001145145">
    <property type="component" value="Unassembled WGS sequence"/>
</dbReference>
<dbReference type="Proteomes" id="UP001145094">
    <property type="component" value="Unassembled WGS sequence"/>
</dbReference>
<evidence type="ECO:0000256" key="1">
    <source>
        <dbReference type="ARBA" id="ARBA00001946"/>
    </source>
</evidence>
<feature type="transmembrane region" description="Helical" evidence="19">
    <location>
        <begin position="235"/>
        <end position="258"/>
    </location>
</feature>
<evidence type="ECO:0000256" key="5">
    <source>
        <dbReference type="ARBA" id="ARBA00013200"/>
    </source>
</evidence>
<evidence type="ECO:0000256" key="15">
    <source>
        <dbReference type="ARBA" id="ARBA00032605"/>
    </source>
</evidence>
<dbReference type="HAMAP" id="MF_00719">
    <property type="entry name" value="CobS"/>
    <property type="match status" value="1"/>
</dbReference>
<keyword evidence="22" id="KW-1185">Reference proteome</keyword>
<evidence type="ECO:0000256" key="3">
    <source>
        <dbReference type="ARBA" id="ARBA00004663"/>
    </source>
</evidence>
<evidence type="ECO:0000256" key="2">
    <source>
        <dbReference type="ARBA" id="ARBA00004651"/>
    </source>
</evidence>
<evidence type="ECO:0000256" key="6">
    <source>
        <dbReference type="ARBA" id="ARBA00015850"/>
    </source>
</evidence>
<dbReference type="PANTHER" id="PTHR34148:SF1">
    <property type="entry name" value="ADENOSYLCOBINAMIDE-GDP RIBAZOLETRANSFERASE"/>
    <property type="match status" value="1"/>
</dbReference>
<evidence type="ECO:0000256" key="4">
    <source>
        <dbReference type="ARBA" id="ARBA00010561"/>
    </source>
</evidence>
<sequence>MKWIRSFIIAFSMYSKIPMPKVQWTKPSMQYAFCFFPLVGAVAGALTWGTGLVLFGLRDAGKLPALFPAVFLTILPLLVTGGIHMDGFMDTSDARHSYGEREKKLAILKDPHTGAFAVMSAAIYLLWSLALWSAADEKVLPGMACAMVLSRTLSGLSVTVGKGAKSDGLAAVFRESARQKAVWISTGIYLAVCVIFLAVVSGVIPAVLLLFTAGAVFARYLRMAVREFGGITGDLAGWFLQVFELTALTVLTAWSCMLRF</sequence>
<keyword evidence="11 19" id="KW-0460">Magnesium</keyword>
<comment type="cofactor">
    <cofactor evidence="1 19">
        <name>Mg(2+)</name>
        <dbReference type="ChEBI" id="CHEBI:18420"/>
    </cofactor>
</comment>
<evidence type="ECO:0000256" key="7">
    <source>
        <dbReference type="ARBA" id="ARBA00022475"/>
    </source>
</evidence>
<name>A0A9W6FDK8_9FIRM</name>
<dbReference type="EC" id="2.7.8.26" evidence="5 19"/>
<evidence type="ECO:0000313" key="22">
    <source>
        <dbReference type="Proteomes" id="UP001145145"/>
    </source>
</evidence>
<keyword evidence="7 19" id="KW-1003">Cell membrane</keyword>
<reference evidence="21" key="4">
    <citation type="submission" date="2022-11" db="EMBL/GenBank/DDBJ databases">
        <title>Draft genome sequence of Sellimonas catena strain 18CBH55.</title>
        <authorList>
            <person name="Hisatomi A."/>
            <person name="Ohkuma M."/>
            <person name="Sakamoto M."/>
        </authorList>
    </citation>
    <scope>NUCLEOTIDE SEQUENCE</scope>
    <source>
        <strain evidence="21">18CBH55</strain>
    </source>
</reference>
<proteinExistence type="inferred from homology"/>
<organism evidence="20 22">
    <name type="scientific">Sellimonas catena</name>
    <dbReference type="NCBI Taxonomy" id="2994035"/>
    <lineage>
        <taxon>Bacteria</taxon>
        <taxon>Bacillati</taxon>
        <taxon>Bacillota</taxon>
        <taxon>Clostridia</taxon>
        <taxon>Lachnospirales</taxon>
        <taxon>Lachnospiraceae</taxon>
        <taxon>Sellimonas</taxon>
    </lineage>
</organism>
<dbReference type="GO" id="GO:0009236">
    <property type="term" value="P:cobalamin biosynthetic process"/>
    <property type="evidence" value="ECO:0007669"/>
    <property type="project" value="UniProtKB-UniRule"/>
</dbReference>
<keyword evidence="12 19" id="KW-1133">Transmembrane helix</keyword>
<dbReference type="EMBL" id="BSCH01000003">
    <property type="protein sequence ID" value="GLG89221.1"/>
    <property type="molecule type" value="Genomic_DNA"/>
</dbReference>
<evidence type="ECO:0000256" key="13">
    <source>
        <dbReference type="ARBA" id="ARBA00023136"/>
    </source>
</evidence>
<evidence type="ECO:0000313" key="21">
    <source>
        <dbReference type="EMBL" id="GLG89221.1"/>
    </source>
</evidence>
<evidence type="ECO:0000256" key="17">
    <source>
        <dbReference type="ARBA" id="ARBA00048623"/>
    </source>
</evidence>
<evidence type="ECO:0000256" key="10">
    <source>
        <dbReference type="ARBA" id="ARBA00022692"/>
    </source>
</evidence>
<comment type="pathway">
    <text evidence="3 19">Cofactor biosynthesis; adenosylcobalamin biosynthesis; adenosylcobalamin from cob(II)yrinate a,c-diamide: step 7/7.</text>
</comment>
<comment type="caution">
    <text evidence="20">The sequence shown here is derived from an EMBL/GenBank/DDBJ whole genome shotgun (WGS) entry which is preliminary data.</text>
</comment>
<evidence type="ECO:0000256" key="12">
    <source>
        <dbReference type="ARBA" id="ARBA00022989"/>
    </source>
</evidence>
<dbReference type="Pfam" id="PF02654">
    <property type="entry name" value="CobS"/>
    <property type="match status" value="1"/>
</dbReference>
<evidence type="ECO:0000256" key="9">
    <source>
        <dbReference type="ARBA" id="ARBA00022679"/>
    </source>
</evidence>
<dbReference type="PANTHER" id="PTHR34148">
    <property type="entry name" value="ADENOSYLCOBINAMIDE-GDP RIBAZOLETRANSFERASE"/>
    <property type="match status" value="1"/>
</dbReference>
<dbReference type="GO" id="GO:0051073">
    <property type="term" value="F:adenosylcobinamide-GDP ribazoletransferase activity"/>
    <property type="evidence" value="ECO:0007669"/>
    <property type="project" value="UniProtKB-UniRule"/>
</dbReference>
<feature type="transmembrane region" description="Helical" evidence="19">
    <location>
        <begin position="140"/>
        <end position="161"/>
    </location>
</feature>
<gene>
    <name evidence="19" type="primary">cobS</name>
    <name evidence="20" type="ORF">Selli1_29730</name>
    <name evidence="21" type="ORF">Selli2_06480</name>
</gene>
<evidence type="ECO:0000256" key="14">
    <source>
        <dbReference type="ARBA" id="ARBA00025228"/>
    </source>
</evidence>
<evidence type="ECO:0000256" key="19">
    <source>
        <dbReference type="HAMAP-Rule" id="MF_00719"/>
    </source>
</evidence>
<reference evidence="20" key="2">
    <citation type="submission" date="2022-11" db="EMBL/GenBank/DDBJ databases">
        <title>Draft genome sequence of Sellimonas catena strain 12EGH17.</title>
        <authorList>
            <person name="Atsushi H."/>
            <person name="Moriya O."/>
            <person name="Mitsuo S."/>
        </authorList>
    </citation>
    <scope>NUCLEOTIDE SEQUENCE</scope>
    <source>
        <strain evidence="20">12EGH17</strain>
    </source>
</reference>
<keyword evidence="13 19" id="KW-0472">Membrane</keyword>